<dbReference type="Proteomes" id="UP000823775">
    <property type="component" value="Unassembled WGS sequence"/>
</dbReference>
<dbReference type="EMBL" id="JACEIK010001068">
    <property type="protein sequence ID" value="MCD7465652.1"/>
    <property type="molecule type" value="Genomic_DNA"/>
</dbReference>
<proteinExistence type="predicted"/>
<reference evidence="1 2" key="1">
    <citation type="journal article" date="2021" name="BMC Genomics">
        <title>Datura genome reveals duplications of psychoactive alkaloid biosynthetic genes and high mutation rate following tissue culture.</title>
        <authorList>
            <person name="Rajewski A."/>
            <person name="Carter-House D."/>
            <person name="Stajich J."/>
            <person name="Litt A."/>
        </authorList>
    </citation>
    <scope>NUCLEOTIDE SEQUENCE [LARGE SCALE GENOMIC DNA]</scope>
    <source>
        <strain evidence="1">AR-01</strain>
    </source>
</reference>
<evidence type="ECO:0000313" key="1">
    <source>
        <dbReference type="EMBL" id="MCD7465652.1"/>
    </source>
</evidence>
<keyword evidence="2" id="KW-1185">Reference proteome</keyword>
<name>A0ABS8T2R2_DATST</name>
<comment type="caution">
    <text evidence="1">The sequence shown here is derived from an EMBL/GenBank/DDBJ whole genome shotgun (WGS) entry which is preliminary data.</text>
</comment>
<gene>
    <name evidence="1" type="primary">SIR1_3</name>
    <name evidence="1" type="ORF">HAX54_001685</name>
</gene>
<sequence>MTTSFGAGINIAVDDPNPKLQIQRFNGLKSTSNSLLLSRRIHVNRLSLTIPVLLSALSLRQRPAAVEPKRSKVEIFKEQSNFIRYPLNEEILNDAPNITRLQHN</sequence>
<accession>A0ABS8T2R2</accession>
<organism evidence="1 2">
    <name type="scientific">Datura stramonium</name>
    <name type="common">Jimsonweed</name>
    <name type="synonym">Common thornapple</name>
    <dbReference type="NCBI Taxonomy" id="4076"/>
    <lineage>
        <taxon>Eukaryota</taxon>
        <taxon>Viridiplantae</taxon>
        <taxon>Streptophyta</taxon>
        <taxon>Embryophyta</taxon>
        <taxon>Tracheophyta</taxon>
        <taxon>Spermatophyta</taxon>
        <taxon>Magnoliopsida</taxon>
        <taxon>eudicotyledons</taxon>
        <taxon>Gunneridae</taxon>
        <taxon>Pentapetalae</taxon>
        <taxon>asterids</taxon>
        <taxon>lamiids</taxon>
        <taxon>Solanales</taxon>
        <taxon>Solanaceae</taxon>
        <taxon>Solanoideae</taxon>
        <taxon>Datureae</taxon>
        <taxon>Datura</taxon>
    </lineage>
</organism>
<evidence type="ECO:0000313" key="2">
    <source>
        <dbReference type="Proteomes" id="UP000823775"/>
    </source>
</evidence>
<protein>
    <submittedName>
        <fullName evidence="1">Transcriptional regulatory protein</fullName>
    </submittedName>
</protein>